<name>A0A369J4U3_HYPMA</name>
<accession>A0A369J4U3</accession>
<gene>
    <name evidence="1" type="ORF">Hypma_016401</name>
</gene>
<evidence type="ECO:0000313" key="1">
    <source>
        <dbReference type="EMBL" id="RDB14534.1"/>
    </source>
</evidence>
<evidence type="ECO:0008006" key="3">
    <source>
        <dbReference type="Google" id="ProtNLM"/>
    </source>
</evidence>
<comment type="caution">
    <text evidence="1">The sequence shown here is derived from an EMBL/GenBank/DDBJ whole genome shotgun (WGS) entry which is preliminary data.</text>
</comment>
<dbReference type="Proteomes" id="UP000076154">
    <property type="component" value="Unassembled WGS sequence"/>
</dbReference>
<evidence type="ECO:0000313" key="2">
    <source>
        <dbReference type="Proteomes" id="UP000076154"/>
    </source>
</evidence>
<keyword evidence="2" id="KW-1185">Reference proteome</keyword>
<dbReference type="InParanoid" id="A0A369J4U3"/>
<reference evidence="1" key="1">
    <citation type="submission" date="2018-04" db="EMBL/GenBank/DDBJ databases">
        <title>Whole genome sequencing of Hypsizygus marmoreus.</title>
        <authorList>
            <person name="Choi I.-G."/>
            <person name="Min B."/>
            <person name="Kim J.-G."/>
            <person name="Kim S."/>
            <person name="Oh Y.-L."/>
            <person name="Kong W.-S."/>
            <person name="Park H."/>
            <person name="Jeong J."/>
            <person name="Song E.-S."/>
        </authorList>
    </citation>
    <scope>NUCLEOTIDE SEQUENCE [LARGE SCALE GENOMIC DNA]</scope>
    <source>
        <strain evidence="1">51987-8</strain>
    </source>
</reference>
<dbReference type="OrthoDB" id="3543113at2759"/>
<proteinExistence type="predicted"/>
<organism evidence="1 2">
    <name type="scientific">Hypsizygus marmoreus</name>
    <name type="common">White beech mushroom</name>
    <name type="synonym">Agaricus marmoreus</name>
    <dbReference type="NCBI Taxonomy" id="39966"/>
    <lineage>
        <taxon>Eukaryota</taxon>
        <taxon>Fungi</taxon>
        <taxon>Dikarya</taxon>
        <taxon>Basidiomycota</taxon>
        <taxon>Agaricomycotina</taxon>
        <taxon>Agaricomycetes</taxon>
        <taxon>Agaricomycetidae</taxon>
        <taxon>Agaricales</taxon>
        <taxon>Tricholomatineae</taxon>
        <taxon>Lyophyllaceae</taxon>
        <taxon>Hypsizygus</taxon>
    </lineage>
</organism>
<protein>
    <recommendedName>
        <fullName evidence="3">F-box domain-containing protein</fullName>
    </recommendedName>
</protein>
<sequence>MSAAICGWRHLRYLAAGALSTSGLVHVATLPTLKRLLIRAEEKMQLPMEWDSPTFAVLEALELCDLSARQNLLQDLFLTPIRFWVEGAYQCHMRHLLRASLRSPEIEDHMYRDPAATDSHKDDLIIKTEHILPFLSFALLTIVNLYSRYSFDLDDSMHGRTPRTTLAGLRALARHCKHLERLSLAFDARVVKANTGRRVYGDRLARLDVVGSPLIEPCAGCGIPFRHFSRLLLITNCDRQINWEDLDDEEPESEFSRKWTEVESLVTIFAEVRAQEGVRMNAGDSESDW</sequence>
<dbReference type="EMBL" id="LUEZ02000096">
    <property type="protein sequence ID" value="RDB14534.1"/>
    <property type="molecule type" value="Genomic_DNA"/>
</dbReference>
<dbReference type="AlphaFoldDB" id="A0A369J4U3"/>